<evidence type="ECO:0000256" key="3">
    <source>
        <dbReference type="SAM" id="MobiDB-lite"/>
    </source>
</evidence>
<proteinExistence type="predicted"/>
<feature type="compositionally biased region" description="Basic and acidic residues" evidence="3">
    <location>
        <begin position="169"/>
        <end position="179"/>
    </location>
</feature>
<dbReference type="InterPro" id="IPR050832">
    <property type="entry name" value="Bact_Acetyltransf"/>
</dbReference>
<protein>
    <submittedName>
        <fullName evidence="5">GNAT superfamily N-acetyltransferase</fullName>
    </submittedName>
</protein>
<dbReference type="RefSeq" id="WP_183298169.1">
    <property type="nucleotide sequence ID" value="NZ_JACHVX010000010.1"/>
</dbReference>
<accession>A0A7W4UKX9</accession>
<comment type="caution">
    <text evidence="5">The sequence shown here is derived from an EMBL/GenBank/DDBJ whole genome shotgun (WGS) entry which is preliminary data.</text>
</comment>
<feature type="domain" description="N-acetyltransferase" evidence="4">
    <location>
        <begin position="1"/>
        <end position="160"/>
    </location>
</feature>
<dbReference type="PANTHER" id="PTHR43877:SF2">
    <property type="entry name" value="AMINOALKYLPHOSPHONATE N-ACETYLTRANSFERASE-RELATED"/>
    <property type="match status" value="1"/>
</dbReference>
<evidence type="ECO:0000313" key="6">
    <source>
        <dbReference type="Proteomes" id="UP000518206"/>
    </source>
</evidence>
<dbReference type="GO" id="GO:0016747">
    <property type="term" value="F:acyltransferase activity, transferring groups other than amino-acyl groups"/>
    <property type="evidence" value="ECO:0007669"/>
    <property type="project" value="InterPro"/>
</dbReference>
<gene>
    <name evidence="5" type="ORF">FHR80_004402</name>
</gene>
<dbReference type="SUPFAM" id="SSF55729">
    <property type="entry name" value="Acyl-CoA N-acyltransferases (Nat)"/>
    <property type="match status" value="2"/>
</dbReference>
<feature type="region of interest" description="Disordered" evidence="3">
    <location>
        <begin position="159"/>
        <end position="179"/>
    </location>
</feature>
<organism evidence="5 6">
    <name type="scientific">Cellulomonas cellasea</name>
    <dbReference type="NCBI Taxonomy" id="43670"/>
    <lineage>
        <taxon>Bacteria</taxon>
        <taxon>Bacillati</taxon>
        <taxon>Actinomycetota</taxon>
        <taxon>Actinomycetes</taxon>
        <taxon>Micrococcales</taxon>
        <taxon>Cellulomonadaceae</taxon>
        <taxon>Cellulomonas</taxon>
    </lineage>
</organism>
<dbReference type="Gene3D" id="3.40.630.30">
    <property type="match status" value="2"/>
</dbReference>
<dbReference type="Pfam" id="PF00583">
    <property type="entry name" value="Acetyltransf_1"/>
    <property type="match status" value="2"/>
</dbReference>
<reference evidence="5 6" key="1">
    <citation type="submission" date="2020-08" db="EMBL/GenBank/DDBJ databases">
        <title>The Agave Microbiome: Exploring the role of microbial communities in plant adaptations to desert environments.</title>
        <authorList>
            <person name="Partida-Martinez L.P."/>
        </authorList>
    </citation>
    <scope>NUCLEOTIDE SEQUENCE [LARGE SCALE GENOMIC DNA]</scope>
    <source>
        <strain evidence="5 6">RAS26</strain>
    </source>
</reference>
<dbReference type="EMBL" id="JACHVX010000010">
    <property type="protein sequence ID" value="MBB2925458.1"/>
    <property type="molecule type" value="Genomic_DNA"/>
</dbReference>
<evidence type="ECO:0000256" key="1">
    <source>
        <dbReference type="ARBA" id="ARBA00022679"/>
    </source>
</evidence>
<sequence>MTLAGTRTELTTSLVDWDDADATRLRAAQVSELAERYGSEDDPSVMTAEGVVAMLLVRDGDEPVACGALRDVSATQGSGTVEIKRLYVVPARRGRGLSRLAMAELEARARTLGYGRLILETGVMQPEAIGLYLALGYDPIEAYGEYKDHPGSRCFGKALVPDDGGGETDVPRDEAGTSRRARPEVTLRFVDWDDADAVALRLAMYERTNARLYPSLREHVEQRGGFAVDDAAQGVGALTTVLAELDGVPVGCATLRAARPGYPAGSGELKKVFVDERARGAGVARTMLQAIEDSARDHRLTQVVLMTGYRQPEAIRLYVSSGYRPILPLTPRDRVNPHGLWFAKHLG</sequence>
<dbReference type="PROSITE" id="PS51186">
    <property type="entry name" value="GNAT"/>
    <property type="match status" value="2"/>
</dbReference>
<evidence type="ECO:0000259" key="4">
    <source>
        <dbReference type="PROSITE" id="PS51186"/>
    </source>
</evidence>
<evidence type="ECO:0000313" key="5">
    <source>
        <dbReference type="EMBL" id="MBB2925458.1"/>
    </source>
</evidence>
<dbReference type="InterPro" id="IPR016181">
    <property type="entry name" value="Acyl_CoA_acyltransferase"/>
</dbReference>
<reference evidence="5 6" key="2">
    <citation type="submission" date="2020-08" db="EMBL/GenBank/DDBJ databases">
        <authorList>
            <person name="Partida-Martinez L."/>
            <person name="Huntemann M."/>
            <person name="Clum A."/>
            <person name="Wang J."/>
            <person name="Palaniappan K."/>
            <person name="Ritter S."/>
            <person name="Chen I.-M."/>
            <person name="Stamatis D."/>
            <person name="Reddy T."/>
            <person name="O'Malley R."/>
            <person name="Daum C."/>
            <person name="Shapiro N."/>
            <person name="Ivanova N."/>
            <person name="Kyrpides N."/>
            <person name="Woyke T."/>
        </authorList>
    </citation>
    <scope>NUCLEOTIDE SEQUENCE [LARGE SCALE GENOMIC DNA]</scope>
    <source>
        <strain evidence="5 6">RAS26</strain>
    </source>
</reference>
<evidence type="ECO:0000256" key="2">
    <source>
        <dbReference type="ARBA" id="ARBA00023315"/>
    </source>
</evidence>
<dbReference type="InterPro" id="IPR000182">
    <property type="entry name" value="GNAT_dom"/>
</dbReference>
<dbReference type="PANTHER" id="PTHR43877">
    <property type="entry name" value="AMINOALKYLPHOSPHONATE N-ACETYLTRANSFERASE-RELATED-RELATED"/>
    <property type="match status" value="1"/>
</dbReference>
<dbReference type="CDD" id="cd04301">
    <property type="entry name" value="NAT_SF"/>
    <property type="match status" value="2"/>
</dbReference>
<dbReference type="Proteomes" id="UP000518206">
    <property type="component" value="Unassembled WGS sequence"/>
</dbReference>
<keyword evidence="2" id="KW-0012">Acyltransferase</keyword>
<name>A0A7W4UKX9_9CELL</name>
<feature type="domain" description="N-acetyltransferase" evidence="4">
    <location>
        <begin position="185"/>
        <end position="347"/>
    </location>
</feature>
<dbReference type="AlphaFoldDB" id="A0A7W4UKX9"/>
<keyword evidence="1 5" id="KW-0808">Transferase</keyword>